<gene>
    <name evidence="18" type="ORF">ABEB36_000972</name>
</gene>
<dbReference type="EC" id="3.2.1.46" evidence="2"/>
<accession>A0ABD1FD12</accession>
<dbReference type="InterPro" id="IPR017853">
    <property type="entry name" value="GH"/>
</dbReference>
<keyword evidence="5" id="KW-0326">Glycosidase</keyword>
<evidence type="ECO:0000256" key="1">
    <source>
        <dbReference type="ARBA" id="ARBA00000448"/>
    </source>
</evidence>
<evidence type="ECO:0000256" key="7">
    <source>
        <dbReference type="ARBA" id="ARBA00048813"/>
    </source>
</evidence>
<evidence type="ECO:0000256" key="13">
    <source>
        <dbReference type="ARBA" id="ARBA00068094"/>
    </source>
</evidence>
<organism evidence="18 19">
    <name type="scientific">Hypothenemus hampei</name>
    <name type="common">Coffee berry borer</name>
    <dbReference type="NCBI Taxonomy" id="57062"/>
    <lineage>
        <taxon>Eukaryota</taxon>
        <taxon>Metazoa</taxon>
        <taxon>Ecdysozoa</taxon>
        <taxon>Arthropoda</taxon>
        <taxon>Hexapoda</taxon>
        <taxon>Insecta</taxon>
        <taxon>Pterygota</taxon>
        <taxon>Neoptera</taxon>
        <taxon>Endopterygota</taxon>
        <taxon>Coleoptera</taxon>
        <taxon>Polyphaga</taxon>
        <taxon>Cucujiformia</taxon>
        <taxon>Curculionidae</taxon>
        <taxon>Scolytinae</taxon>
        <taxon>Hypothenemus</taxon>
    </lineage>
</organism>
<name>A0ABD1FD12_HYPHA</name>
<dbReference type="AlphaFoldDB" id="A0ABD1FD12"/>
<dbReference type="InterPro" id="IPR033132">
    <property type="entry name" value="GH_1_N_CS"/>
</dbReference>
<comment type="catalytic activity">
    <reaction evidence="1">
        <text>Hydrolysis of terminal, non-reducing beta-D-glucosyl residues with release of beta-D-glucose.</text>
        <dbReference type="EC" id="3.2.1.21"/>
    </reaction>
</comment>
<dbReference type="Pfam" id="PF00232">
    <property type="entry name" value="Glyco_hydro_1"/>
    <property type="match status" value="1"/>
</dbReference>
<dbReference type="Proteomes" id="UP001566132">
    <property type="component" value="Unassembled WGS sequence"/>
</dbReference>
<dbReference type="PANTHER" id="PTHR10353">
    <property type="entry name" value="GLYCOSYL HYDROLASE"/>
    <property type="match status" value="1"/>
</dbReference>
<sequence length="499" mass="57232">MARESFSAFLFLVIFSIANCDNVTLNNHFFPANFKFGAATAAYQIEGGWDEDGKGLNLWDWYTHTYPDRITNEFTGDVACDSYHKWKEDIQLLKDLGANHYRLSLSWSRILPDGTINNVNQKGVNYYKNLLETLRANNIEPMVTLYHWDLPLSLHELGGWLNPLTADYFAEYARLSFQLFGNYVKTWITLNEPQTTCVQGYGNGEKAPGYNHSGEGVYQCAYTHILAHAKAYHIYDKEFRTQQQGRVSIVLDSAWAEPASNKTEDQIAGATAMAFSMGLYANPIYNGNWPQIVIDRVGNRSANEGFSRSRLPEFTQEQLEFIKGTSDFFCLNSYATDHTEYQNGPDDNIGDPSYVLDIGVRQWKDESWKSVVNWVDLVPWGFRKLINYVWNTYGVNEIVITENGWADVESILEDDDRITYISQFLSALLDAVYEDNVNVTGYTVWSLLDNFEWTNGYTQKLGIVQVNFTDPNRTRTPKSSYTWYQNVLSTRCLVEKCEE</sequence>
<proteinExistence type="inferred from homology"/>
<evidence type="ECO:0000256" key="10">
    <source>
        <dbReference type="ARBA" id="ARBA00051666"/>
    </source>
</evidence>
<dbReference type="EC" id="3.2.1.21" evidence="3"/>
<dbReference type="GO" id="GO:0016052">
    <property type="term" value="P:carbohydrate catabolic process"/>
    <property type="evidence" value="ECO:0007669"/>
    <property type="project" value="UniProtKB-ARBA"/>
</dbReference>
<comment type="caution">
    <text evidence="18">The sequence shown here is derived from an EMBL/GenBank/DDBJ whole genome shotgun (WGS) entry which is preliminary data.</text>
</comment>
<evidence type="ECO:0000256" key="12">
    <source>
        <dbReference type="ARBA" id="ARBA00060858"/>
    </source>
</evidence>
<evidence type="ECO:0000256" key="8">
    <source>
        <dbReference type="ARBA" id="ARBA00050809"/>
    </source>
</evidence>
<keyword evidence="4" id="KW-0378">Hydrolase</keyword>
<dbReference type="PANTHER" id="PTHR10353:SF36">
    <property type="entry name" value="LP05116P"/>
    <property type="match status" value="1"/>
</dbReference>
<comment type="catalytic activity">
    <reaction evidence="9">
        <text>a beta-D-xylosyl-(1&lt;-&gt;1')-N-acylsphing-4-enine + cholesterol = cholesteryl 3-beta-D-xyloside + an N-acylsphing-4-enine</text>
        <dbReference type="Rhea" id="RHEA:70239"/>
        <dbReference type="ChEBI" id="CHEBI:16113"/>
        <dbReference type="ChEBI" id="CHEBI:52639"/>
        <dbReference type="ChEBI" id="CHEBI:189067"/>
        <dbReference type="ChEBI" id="CHEBI:189068"/>
    </reaction>
    <physiologicalReaction direction="left-to-right" evidence="9">
        <dbReference type="Rhea" id="RHEA:70240"/>
    </physiologicalReaction>
    <physiologicalReaction direction="right-to-left" evidence="9">
        <dbReference type="Rhea" id="RHEA:70241"/>
    </physiologicalReaction>
</comment>
<evidence type="ECO:0000256" key="15">
    <source>
        <dbReference type="ARBA" id="ARBA00081896"/>
    </source>
</evidence>
<dbReference type="GO" id="GO:0008422">
    <property type="term" value="F:beta-glucosidase activity"/>
    <property type="evidence" value="ECO:0007669"/>
    <property type="project" value="UniProtKB-EC"/>
</dbReference>
<evidence type="ECO:0000256" key="2">
    <source>
        <dbReference type="ARBA" id="ARBA00012657"/>
    </source>
</evidence>
<evidence type="ECO:0000256" key="6">
    <source>
        <dbReference type="ARBA" id="ARBA00033698"/>
    </source>
</evidence>
<keyword evidence="19" id="KW-1185">Reference proteome</keyword>
<reference evidence="18 19" key="1">
    <citation type="submission" date="2024-05" db="EMBL/GenBank/DDBJ databases">
        <title>Genetic variation in Jamaican populations of the coffee berry borer (Hypothenemus hampei).</title>
        <authorList>
            <person name="Errbii M."/>
            <person name="Myrie A."/>
        </authorList>
    </citation>
    <scope>NUCLEOTIDE SEQUENCE [LARGE SCALE GENOMIC DNA]</scope>
    <source>
        <strain evidence="18">JA-Hopewell-2020-01-JO</strain>
        <tissue evidence="18">Whole body</tissue>
    </source>
</reference>
<evidence type="ECO:0000256" key="17">
    <source>
        <dbReference type="SAM" id="SignalP"/>
    </source>
</evidence>
<keyword evidence="17" id="KW-0732">Signal</keyword>
<dbReference type="SUPFAM" id="SSF51445">
    <property type="entry name" value="(Trans)glycosidases"/>
    <property type="match status" value="1"/>
</dbReference>
<evidence type="ECO:0000256" key="16">
    <source>
        <dbReference type="ARBA" id="ARBA00083229"/>
    </source>
</evidence>
<comment type="similarity">
    <text evidence="12">Belongs to the glycosyl hydrolase 1 family. Klotho subfamily.</text>
</comment>
<dbReference type="InterPro" id="IPR001360">
    <property type="entry name" value="Glyco_hydro_1"/>
</dbReference>
<feature type="chain" id="PRO_5044867354" description="Cytosolic beta-glucosidase" evidence="17">
    <location>
        <begin position="21"/>
        <end position="499"/>
    </location>
</feature>
<protein>
    <recommendedName>
        <fullName evidence="13">Cytosolic beta-glucosidase</fullName>
        <ecNumber evidence="3">3.2.1.21</ecNumber>
        <ecNumber evidence="2">3.2.1.46</ecNumber>
    </recommendedName>
    <alternativeName>
        <fullName evidence="14">Cytosolic galactosylceramidase</fullName>
    </alternativeName>
    <alternativeName>
        <fullName evidence="16">Cytosolic glucosylceramidase</fullName>
    </alternativeName>
    <alternativeName>
        <fullName evidence="15">Cytosolic glycosylceramidase</fullName>
    </alternativeName>
</protein>
<feature type="signal peptide" evidence="17">
    <location>
        <begin position="1"/>
        <end position="20"/>
    </location>
</feature>
<comment type="catalytic activity">
    <reaction evidence="8">
        <text>beta-D-galactosyl-(1&lt;-&gt;1')-N-octadecanoylsphing-4-enine + H2O = N-octadecanoylsphing-4-enine + D-galactose</text>
        <dbReference type="Rhea" id="RHEA:59292"/>
        <dbReference type="ChEBI" id="CHEBI:4139"/>
        <dbReference type="ChEBI" id="CHEBI:15377"/>
        <dbReference type="ChEBI" id="CHEBI:72961"/>
        <dbReference type="ChEBI" id="CHEBI:84720"/>
    </reaction>
    <physiologicalReaction direction="left-to-right" evidence="8">
        <dbReference type="Rhea" id="RHEA:59293"/>
    </physiologicalReaction>
</comment>
<comment type="catalytic activity">
    <reaction evidence="11">
        <text>beta-D-glucosyl-(1&lt;-&gt;1)-sphing-4-enine + H2O = sphing-4-enine + D-glucose</text>
        <dbReference type="Rhea" id="RHEA:59288"/>
        <dbReference type="ChEBI" id="CHEBI:4167"/>
        <dbReference type="ChEBI" id="CHEBI:15377"/>
        <dbReference type="ChEBI" id="CHEBI:57756"/>
        <dbReference type="ChEBI" id="CHEBI:83992"/>
    </reaction>
    <physiologicalReaction direction="left-to-right" evidence="11">
        <dbReference type="Rhea" id="RHEA:59289"/>
    </physiologicalReaction>
</comment>
<dbReference type="FunFam" id="3.20.20.80:FF:000011">
    <property type="entry name" value="Cytosolic beta-glucosidase"/>
    <property type="match status" value="1"/>
</dbReference>
<comment type="catalytic activity">
    <reaction evidence="10">
        <text>beta-D-glucosyl-(1&lt;-&gt;1)-N-octadecanoylsphing-4-enine + H2O = N-octadecanoylsphing-4-enine + D-glucose</text>
        <dbReference type="Rhea" id="RHEA:59284"/>
        <dbReference type="ChEBI" id="CHEBI:4167"/>
        <dbReference type="ChEBI" id="CHEBI:15377"/>
        <dbReference type="ChEBI" id="CHEBI:72961"/>
        <dbReference type="ChEBI" id="CHEBI:84719"/>
    </reaction>
    <physiologicalReaction direction="left-to-right" evidence="10">
        <dbReference type="Rhea" id="RHEA:59285"/>
    </physiologicalReaction>
</comment>
<comment type="catalytic activity">
    <reaction evidence="6">
        <text>a beta-D-galactosyl-(1&lt;-&gt;1')-N-acylsphing-4-enine + H2O = an N-acylsphing-4-enine + D-galactose</text>
        <dbReference type="Rhea" id="RHEA:14297"/>
        <dbReference type="ChEBI" id="CHEBI:4139"/>
        <dbReference type="ChEBI" id="CHEBI:15377"/>
        <dbReference type="ChEBI" id="CHEBI:18390"/>
        <dbReference type="ChEBI" id="CHEBI:52639"/>
        <dbReference type="EC" id="3.2.1.46"/>
    </reaction>
    <physiologicalReaction direction="left-to-right" evidence="6">
        <dbReference type="Rhea" id="RHEA:14298"/>
    </physiologicalReaction>
</comment>
<dbReference type="GO" id="GO:0004336">
    <property type="term" value="F:galactosylceramidase activity"/>
    <property type="evidence" value="ECO:0007669"/>
    <property type="project" value="UniProtKB-EC"/>
</dbReference>
<dbReference type="Gene3D" id="3.20.20.80">
    <property type="entry name" value="Glycosidases"/>
    <property type="match status" value="1"/>
</dbReference>
<evidence type="ECO:0000256" key="9">
    <source>
        <dbReference type="ARBA" id="ARBA00051414"/>
    </source>
</evidence>
<evidence type="ECO:0000256" key="5">
    <source>
        <dbReference type="ARBA" id="ARBA00023295"/>
    </source>
</evidence>
<dbReference type="EMBL" id="JBDJPC010000001">
    <property type="protein sequence ID" value="KAL1517174.1"/>
    <property type="molecule type" value="Genomic_DNA"/>
</dbReference>
<comment type="catalytic activity">
    <reaction evidence="7">
        <text>beta-D-galactosyl-(1&lt;-&gt;1)-sphing-4-enine + H2O = sphing-4-enine + D-galactose</text>
        <dbReference type="Rhea" id="RHEA:43908"/>
        <dbReference type="ChEBI" id="CHEBI:4139"/>
        <dbReference type="ChEBI" id="CHEBI:15377"/>
        <dbReference type="ChEBI" id="CHEBI:57756"/>
        <dbReference type="ChEBI" id="CHEBI:57934"/>
    </reaction>
    <physiologicalReaction direction="left-to-right" evidence="7">
        <dbReference type="Rhea" id="RHEA:43909"/>
    </physiologicalReaction>
</comment>
<evidence type="ECO:0000256" key="3">
    <source>
        <dbReference type="ARBA" id="ARBA00012744"/>
    </source>
</evidence>
<evidence type="ECO:0000256" key="14">
    <source>
        <dbReference type="ARBA" id="ARBA00079026"/>
    </source>
</evidence>
<evidence type="ECO:0000256" key="11">
    <source>
        <dbReference type="ARBA" id="ARBA00052085"/>
    </source>
</evidence>
<evidence type="ECO:0000313" key="19">
    <source>
        <dbReference type="Proteomes" id="UP001566132"/>
    </source>
</evidence>
<evidence type="ECO:0000313" key="18">
    <source>
        <dbReference type="EMBL" id="KAL1517174.1"/>
    </source>
</evidence>
<dbReference type="PROSITE" id="PS00653">
    <property type="entry name" value="GLYCOSYL_HYDROL_F1_2"/>
    <property type="match status" value="1"/>
</dbReference>
<evidence type="ECO:0000256" key="4">
    <source>
        <dbReference type="ARBA" id="ARBA00022801"/>
    </source>
</evidence>
<dbReference type="PRINTS" id="PR00131">
    <property type="entry name" value="GLHYDRLASE1"/>
</dbReference>